<dbReference type="GO" id="GO:0005121">
    <property type="term" value="F:Toll binding"/>
    <property type="evidence" value="ECO:0007669"/>
    <property type="project" value="TreeGrafter"/>
</dbReference>
<comment type="subunit">
    <text evidence="1">Homodimer; disulfide-linked.</text>
</comment>
<feature type="compositionally biased region" description="Basic and acidic residues" evidence="5">
    <location>
        <begin position="69"/>
        <end position="78"/>
    </location>
</feature>
<dbReference type="AlphaFoldDB" id="A0A151JYH5"/>
<dbReference type="GO" id="GO:0005615">
    <property type="term" value="C:extracellular space"/>
    <property type="evidence" value="ECO:0007669"/>
    <property type="project" value="UniProtKB-ARBA"/>
</dbReference>
<keyword evidence="4" id="KW-0325">Glycoprotein</keyword>
<dbReference type="EMBL" id="KQ981544">
    <property type="protein sequence ID" value="KYN40050.1"/>
    <property type="molecule type" value="Genomic_DNA"/>
</dbReference>
<dbReference type="SUPFAM" id="SSF57501">
    <property type="entry name" value="Cystine-knot cytokines"/>
    <property type="match status" value="1"/>
</dbReference>
<evidence type="ECO:0000256" key="1">
    <source>
        <dbReference type="ARBA" id="ARBA00011748"/>
    </source>
</evidence>
<organism evidence="7 8">
    <name type="scientific">Trachymyrmex septentrionalis</name>
    <dbReference type="NCBI Taxonomy" id="34720"/>
    <lineage>
        <taxon>Eukaryota</taxon>
        <taxon>Metazoa</taxon>
        <taxon>Ecdysozoa</taxon>
        <taxon>Arthropoda</taxon>
        <taxon>Hexapoda</taxon>
        <taxon>Insecta</taxon>
        <taxon>Pterygota</taxon>
        <taxon>Neoptera</taxon>
        <taxon>Endopterygota</taxon>
        <taxon>Hymenoptera</taxon>
        <taxon>Apocrita</taxon>
        <taxon>Aculeata</taxon>
        <taxon>Formicoidea</taxon>
        <taxon>Formicidae</taxon>
        <taxon>Myrmicinae</taxon>
        <taxon>Trachymyrmex</taxon>
    </lineage>
</organism>
<feature type="domain" description="Spaetzle" evidence="6">
    <location>
        <begin position="149"/>
        <end position="237"/>
    </location>
</feature>
<evidence type="ECO:0000259" key="6">
    <source>
        <dbReference type="Pfam" id="PF16077"/>
    </source>
</evidence>
<protein>
    <recommendedName>
        <fullName evidence="6">Spaetzle domain-containing protein</fullName>
    </recommendedName>
</protein>
<accession>A0A151JYH5</accession>
<dbReference type="Pfam" id="PF16077">
    <property type="entry name" value="Spaetzle"/>
    <property type="match status" value="1"/>
</dbReference>
<evidence type="ECO:0000313" key="8">
    <source>
        <dbReference type="Proteomes" id="UP000078541"/>
    </source>
</evidence>
<keyword evidence="3" id="KW-1015">Disulfide bond</keyword>
<dbReference type="FunFam" id="2.10.90.10:FF:000018">
    <property type="entry name" value="Spatzle 4"/>
    <property type="match status" value="1"/>
</dbReference>
<dbReference type="InterPro" id="IPR029034">
    <property type="entry name" value="Cystine-knot_cytokine"/>
</dbReference>
<sequence length="252" mass="29070">MANVRKKITREIEKTSESIRKKYCALKTDRIEEDIALDRHFRPIIKTLRQIIDSPGVCAIKKQLRDAASAHKRERKEEEQEEDERERKRTKSRVNPMIDCMIVQNWLKTSEGREALQAGLGPLDQNNGRYSTSNLGRLPSSLFTVRIDACESKIEIVTPYWASNSAGKIRAIVNTQHFEQAIHQEVCSKTQTNRCSRDCGCEQKYKWHRLLAYDPDNDCKGIFMDWFLFPSCCVCRCDSVNSSKFSSSNGRN</sequence>
<dbReference type="PANTHER" id="PTHR23199">
    <property type="entry name" value="NEUROTROPHIN 1-RELATED"/>
    <property type="match status" value="1"/>
</dbReference>
<gene>
    <name evidence="7" type="ORF">ALC56_05551</name>
</gene>
<dbReference type="InterPro" id="IPR032104">
    <property type="entry name" value="Spaetzle"/>
</dbReference>
<proteinExistence type="predicted"/>
<evidence type="ECO:0000256" key="4">
    <source>
        <dbReference type="ARBA" id="ARBA00023180"/>
    </source>
</evidence>
<keyword evidence="8" id="KW-1185">Reference proteome</keyword>
<feature type="region of interest" description="Disordered" evidence="5">
    <location>
        <begin position="69"/>
        <end position="92"/>
    </location>
</feature>
<dbReference type="GO" id="GO:0045087">
    <property type="term" value="P:innate immune response"/>
    <property type="evidence" value="ECO:0007669"/>
    <property type="project" value="TreeGrafter"/>
</dbReference>
<dbReference type="InterPro" id="IPR052444">
    <property type="entry name" value="Spz/Toll_ligand-like"/>
</dbReference>
<keyword evidence="2" id="KW-0732">Signal</keyword>
<dbReference type="STRING" id="34720.A0A151JYH5"/>
<dbReference type="PANTHER" id="PTHR23199:SF13">
    <property type="entry name" value="PROTEIN SPAETZLE 3"/>
    <property type="match status" value="1"/>
</dbReference>
<evidence type="ECO:0000313" key="7">
    <source>
        <dbReference type="EMBL" id="KYN40050.1"/>
    </source>
</evidence>
<dbReference type="GO" id="GO:0021556">
    <property type="term" value="P:central nervous system formation"/>
    <property type="evidence" value="ECO:0007669"/>
    <property type="project" value="TreeGrafter"/>
</dbReference>
<reference evidence="7 8" key="1">
    <citation type="submission" date="2016-03" db="EMBL/GenBank/DDBJ databases">
        <title>Trachymyrmex septentrionalis WGS genome.</title>
        <authorList>
            <person name="Nygaard S."/>
            <person name="Hu H."/>
            <person name="Boomsma J."/>
            <person name="Zhang G."/>
        </authorList>
    </citation>
    <scope>NUCLEOTIDE SEQUENCE [LARGE SCALE GENOMIC DNA]</scope>
    <source>
        <strain evidence="7">Tsep2-gDNA-1</strain>
        <tissue evidence="7">Whole body</tissue>
    </source>
</reference>
<evidence type="ECO:0000256" key="2">
    <source>
        <dbReference type="ARBA" id="ARBA00022729"/>
    </source>
</evidence>
<dbReference type="GO" id="GO:0008083">
    <property type="term" value="F:growth factor activity"/>
    <property type="evidence" value="ECO:0007669"/>
    <property type="project" value="TreeGrafter"/>
</dbReference>
<evidence type="ECO:0000256" key="5">
    <source>
        <dbReference type="SAM" id="MobiDB-lite"/>
    </source>
</evidence>
<dbReference type="Gene3D" id="2.10.90.10">
    <property type="entry name" value="Cystine-knot cytokines"/>
    <property type="match status" value="1"/>
</dbReference>
<evidence type="ECO:0000256" key="3">
    <source>
        <dbReference type="ARBA" id="ARBA00023157"/>
    </source>
</evidence>
<name>A0A151JYH5_9HYME</name>
<dbReference type="Proteomes" id="UP000078541">
    <property type="component" value="Unassembled WGS sequence"/>
</dbReference>